<dbReference type="EMBL" id="CP126210">
    <property type="protein sequence ID" value="WIA11600.1"/>
    <property type="molecule type" value="Genomic_DNA"/>
</dbReference>
<accession>A0ABY8TRJ3</accession>
<reference evidence="1 2" key="1">
    <citation type="submission" date="2023-05" db="EMBL/GenBank/DDBJ databases">
        <title>A 100% complete, gapless, phased diploid assembly of the Scenedesmus obliquus UTEX 3031 genome.</title>
        <authorList>
            <person name="Biondi T.C."/>
            <person name="Hanschen E.R."/>
            <person name="Kwon T."/>
            <person name="Eng W."/>
            <person name="Kruse C.P.S."/>
            <person name="Koehler S.I."/>
            <person name="Kunde Y."/>
            <person name="Gleasner C.D."/>
            <person name="You Mak K.T."/>
            <person name="Polle J."/>
            <person name="Hovde B.T."/>
            <person name="Starkenburg S.R."/>
        </authorList>
    </citation>
    <scope>NUCLEOTIDE SEQUENCE [LARGE SCALE GENOMIC DNA]</scope>
    <source>
        <strain evidence="1 2">DOE0152z</strain>
    </source>
</reference>
<proteinExistence type="predicted"/>
<evidence type="ECO:0000313" key="2">
    <source>
        <dbReference type="Proteomes" id="UP001244341"/>
    </source>
</evidence>
<gene>
    <name evidence="1" type="ORF">OEZ85_011705</name>
</gene>
<dbReference type="Proteomes" id="UP001244341">
    <property type="component" value="Chromosome 3b"/>
</dbReference>
<protein>
    <submittedName>
        <fullName evidence="1">Uncharacterized protein</fullName>
    </submittedName>
</protein>
<evidence type="ECO:0000313" key="1">
    <source>
        <dbReference type="EMBL" id="WIA11600.1"/>
    </source>
</evidence>
<keyword evidence="2" id="KW-1185">Reference proteome</keyword>
<sequence>MPVGRVGSGQQLWGRMLAIQGQAVEGLLVGPESLGAGELAVAQTFDQFEDMLAVAAQLSGGRGRGGRGKSNNLGGGGFSRHRHGAAAAVKLHPGNHTSEVPYQAPAKNQGPRFLLYLCCPGGCCSNADGRSCKTGWDIPDALKYILDQTPELVHPSRCLATSD</sequence>
<organism evidence="1 2">
    <name type="scientific">Tetradesmus obliquus</name>
    <name type="common">Green alga</name>
    <name type="synonym">Acutodesmus obliquus</name>
    <dbReference type="NCBI Taxonomy" id="3088"/>
    <lineage>
        <taxon>Eukaryota</taxon>
        <taxon>Viridiplantae</taxon>
        <taxon>Chlorophyta</taxon>
        <taxon>core chlorophytes</taxon>
        <taxon>Chlorophyceae</taxon>
        <taxon>CS clade</taxon>
        <taxon>Sphaeropleales</taxon>
        <taxon>Scenedesmaceae</taxon>
        <taxon>Tetradesmus</taxon>
    </lineage>
</organism>
<name>A0ABY8TRJ3_TETOB</name>